<dbReference type="InterPro" id="IPR043129">
    <property type="entry name" value="ATPase_NBD"/>
</dbReference>
<dbReference type="InterPro" id="IPR004000">
    <property type="entry name" value="Actin"/>
</dbReference>
<dbReference type="Pfam" id="PF00022">
    <property type="entry name" value="Actin"/>
    <property type="match status" value="1"/>
</dbReference>
<reference evidence="2 3" key="1">
    <citation type="submission" date="2012-10" db="EMBL/GenBank/DDBJ databases">
        <authorList>
            <person name="Zafar N."/>
            <person name="Inman J."/>
            <person name="Hall N."/>
            <person name="Lorenzi H."/>
            <person name="Caler E."/>
        </authorList>
    </citation>
    <scope>NUCLEOTIDE SEQUENCE [LARGE SCALE GENOMIC DNA]</scope>
    <source>
        <strain evidence="2 3">IP1</strain>
    </source>
</reference>
<comment type="similarity">
    <text evidence="1">Belongs to the actin family.</text>
</comment>
<evidence type="ECO:0000313" key="2">
    <source>
        <dbReference type="EMBL" id="ELP83829.1"/>
    </source>
</evidence>
<dbReference type="RefSeq" id="XP_004183175.1">
    <property type="nucleotide sequence ID" value="XM_004183127.1"/>
</dbReference>
<dbReference type="EMBL" id="KB207226">
    <property type="protein sequence ID" value="ELP83829.1"/>
    <property type="molecule type" value="Genomic_DNA"/>
</dbReference>
<accession>A0A0A1TUS8</accession>
<dbReference type="PANTHER" id="PTHR11937">
    <property type="entry name" value="ACTIN"/>
    <property type="match status" value="1"/>
</dbReference>
<protein>
    <submittedName>
        <fullName evidence="2">Actin, putative</fullName>
    </submittedName>
</protein>
<dbReference type="KEGG" id="eiv:EIN_197520"/>
<dbReference type="VEuPathDB" id="AmoebaDB:EIN_197520"/>
<dbReference type="Proteomes" id="UP000014680">
    <property type="component" value="Unassembled WGS sequence"/>
</dbReference>
<evidence type="ECO:0000256" key="1">
    <source>
        <dbReference type="RuleBase" id="RU000487"/>
    </source>
</evidence>
<gene>
    <name evidence="2" type="ORF">EIN_197520</name>
</gene>
<dbReference type="Gene3D" id="3.30.420.40">
    <property type="match status" value="2"/>
</dbReference>
<organism evidence="2 3">
    <name type="scientific">Entamoeba invadens IP1</name>
    <dbReference type="NCBI Taxonomy" id="370355"/>
    <lineage>
        <taxon>Eukaryota</taxon>
        <taxon>Amoebozoa</taxon>
        <taxon>Evosea</taxon>
        <taxon>Archamoebae</taxon>
        <taxon>Mastigamoebida</taxon>
        <taxon>Entamoebidae</taxon>
        <taxon>Entamoeba</taxon>
    </lineage>
</organism>
<keyword evidence="3" id="KW-1185">Reference proteome</keyword>
<evidence type="ECO:0000313" key="3">
    <source>
        <dbReference type="Proteomes" id="UP000014680"/>
    </source>
</evidence>
<dbReference type="SMART" id="SM00268">
    <property type="entry name" value="ACTIN"/>
    <property type="match status" value="1"/>
</dbReference>
<name>A0A0A1TUS8_ENTIV</name>
<sequence length="252" mass="28011">MFEDFGVAGMFMGQQSTFSLYASGISSALVLEMGDGVTQCVPLFEGTPLHHAITTSPIGGGEITDFILEQLKHVNEIFHIKHVGKNIAREIKEQFGYVSLNFNQEVLNQLQVVQSTFQLPDGQKIKIGKELFVGAEILFQPSIIGEEGLGIHHMVYNSIMKSDVDCRSTFLRNIVVSGGSSLLPNLSERLENELQKLVTQYIKCQTITMPDTKIEAYIGASIFGELNIFNQCAISKTMYDERGSNVINIYYN</sequence>
<dbReference type="Gene3D" id="3.90.640.10">
    <property type="entry name" value="Actin, Chain A, domain 4"/>
    <property type="match status" value="1"/>
</dbReference>
<dbReference type="SUPFAM" id="SSF53067">
    <property type="entry name" value="Actin-like ATPase domain"/>
    <property type="match status" value="1"/>
</dbReference>
<dbReference type="AlphaFoldDB" id="A0A0A1TUS8"/>
<proteinExistence type="inferred from homology"/>
<dbReference type="OrthoDB" id="5132116at2759"/>
<dbReference type="GeneID" id="14882824"/>
<dbReference type="PRINTS" id="PR00190">
    <property type="entry name" value="ACTIN"/>
</dbReference>